<dbReference type="Gene3D" id="2.40.50.840">
    <property type="match status" value="1"/>
</dbReference>
<dbReference type="PANTHER" id="PTHR18919:SF139">
    <property type="entry name" value="THIOLASE-LIKE PROTEIN TYPE 1 ADDITIONAL C-TERMINAL DOMAIN-CONTAINING PROTEIN"/>
    <property type="match status" value="1"/>
</dbReference>
<keyword evidence="7" id="KW-1185">Reference proteome</keyword>
<dbReference type="Proteomes" id="UP000193450">
    <property type="component" value="Chromosome"/>
</dbReference>
<evidence type="ECO:0000256" key="1">
    <source>
        <dbReference type="ARBA" id="ARBA00010982"/>
    </source>
</evidence>
<evidence type="ECO:0000313" key="6">
    <source>
        <dbReference type="EMBL" id="ARN76271.1"/>
    </source>
</evidence>
<feature type="domain" description="Thiolase C-terminal" evidence="5">
    <location>
        <begin position="284"/>
        <end position="402"/>
    </location>
</feature>
<proteinExistence type="inferred from homology"/>
<keyword evidence="2" id="KW-0808">Transferase</keyword>
<protein>
    <submittedName>
        <fullName evidence="6">Uncharacterized protein</fullName>
    </submittedName>
</protein>
<dbReference type="EMBL" id="CP019343">
    <property type="protein sequence ID" value="ARN76271.1"/>
    <property type="molecule type" value="Genomic_DNA"/>
</dbReference>
<sequence>MSLNTPVLIGFGQVVKRDISTAEQVLSPVALASQAALQAIDKEQELASQIDTLAVVRSMIDNRAEGQHPFGTSNNPPLSVANRIGAKPDRLIYGHVGGQSPQQLVNEMAEAIYAGDSQMALICGAEATGAMKMALRNQWPLDWSEQLDNQCEDKGVKRLTTDLERAHHINYPIHTYALFENAWRYKHSLTVEQHQALMAQMIASFSQVAANNPYAQFPIARDQDFLKTPSKDNFAVNTPYNKWLVAQDAVNQGAAVLMTSVGKAKSLGIAEDQWVYLHGYADAEDSHVSQRPDLSGSNAIKATTQHALAMADKTVEDIALLDLYSCFPIAVLAACDALGIDWQGEKPLTITGGLPCFGGAGNNYSLHAIAEMCERLVKAPGEFGLVSANGGFLSKQSVGVYSTTAVPHWQPASPDSAQQALDQQQTVEVLSHYNGEAIIESYCLIYAKGQPDTACVVARVENTQQRVLAKVASGDAQTLASLLPRQPEPIGRKVTIASEDKQCFFCFAGH</sequence>
<dbReference type="InterPro" id="IPR016039">
    <property type="entry name" value="Thiolase-like"/>
</dbReference>
<evidence type="ECO:0000259" key="5">
    <source>
        <dbReference type="Pfam" id="PF22691"/>
    </source>
</evidence>
<reference evidence="6 7" key="1">
    <citation type="submission" date="2016-11" db="EMBL/GenBank/DDBJ databases">
        <title>Trade-off between light-utilization and light-protection in marine flavobacteria.</title>
        <authorList>
            <person name="Kumagai Y."/>
        </authorList>
    </citation>
    <scope>NUCLEOTIDE SEQUENCE [LARGE SCALE GENOMIC DNA]</scope>
    <source>
        <strain evidence="6 7">NBRC 107125</strain>
    </source>
</reference>
<organism evidence="6 7">
    <name type="scientific">Oceanicoccus sagamiensis</name>
    <dbReference type="NCBI Taxonomy" id="716816"/>
    <lineage>
        <taxon>Bacteria</taxon>
        <taxon>Pseudomonadati</taxon>
        <taxon>Pseudomonadota</taxon>
        <taxon>Gammaproteobacteria</taxon>
        <taxon>Cellvibrionales</taxon>
        <taxon>Spongiibacteraceae</taxon>
        <taxon>Oceanicoccus</taxon>
    </lineage>
</organism>
<dbReference type="SUPFAM" id="SSF53901">
    <property type="entry name" value="Thiolase-like"/>
    <property type="match status" value="2"/>
</dbReference>
<dbReference type="Pfam" id="PF18313">
    <property type="entry name" value="TLP1_add_C"/>
    <property type="match status" value="1"/>
</dbReference>
<dbReference type="Pfam" id="PF22691">
    <property type="entry name" value="Thiolase_C_1"/>
    <property type="match status" value="1"/>
</dbReference>
<dbReference type="InterPro" id="IPR055140">
    <property type="entry name" value="Thiolase_C_2"/>
</dbReference>
<name>A0A1X9NGG9_9GAMM</name>
<gene>
    <name evidence="6" type="ORF">BST96_02625</name>
</gene>
<comment type="similarity">
    <text evidence="1">Belongs to the thiolase-like superfamily. Thiolase family.</text>
</comment>
<evidence type="ECO:0000256" key="3">
    <source>
        <dbReference type="ARBA" id="ARBA00023315"/>
    </source>
</evidence>
<dbReference type="PANTHER" id="PTHR18919">
    <property type="entry name" value="ACETYL-COA C-ACYLTRANSFERASE"/>
    <property type="match status" value="1"/>
</dbReference>
<evidence type="ECO:0000256" key="2">
    <source>
        <dbReference type="ARBA" id="ARBA00022679"/>
    </source>
</evidence>
<evidence type="ECO:0000259" key="4">
    <source>
        <dbReference type="Pfam" id="PF18313"/>
    </source>
</evidence>
<accession>A0A1X9NGG9</accession>
<dbReference type="Gene3D" id="3.40.47.10">
    <property type="match status" value="1"/>
</dbReference>
<dbReference type="GO" id="GO:0016746">
    <property type="term" value="F:acyltransferase activity"/>
    <property type="evidence" value="ECO:0007669"/>
    <property type="project" value="UniProtKB-KW"/>
</dbReference>
<keyword evidence="3" id="KW-0012">Acyltransferase</keyword>
<dbReference type="STRING" id="716816.BST96_02625"/>
<evidence type="ECO:0000313" key="7">
    <source>
        <dbReference type="Proteomes" id="UP000193450"/>
    </source>
</evidence>
<dbReference type="KEGG" id="osg:BST96_02625"/>
<feature type="domain" description="Thiolase-like protein type 1 additional C-terminal" evidence="4">
    <location>
        <begin position="418"/>
        <end position="500"/>
    </location>
</feature>
<dbReference type="InterPro" id="IPR040771">
    <property type="entry name" value="TLP1_add_C"/>
</dbReference>
<dbReference type="AlphaFoldDB" id="A0A1X9NGG9"/>